<dbReference type="Pfam" id="PF02779">
    <property type="entry name" value="Transket_pyr"/>
    <property type="match status" value="1"/>
</dbReference>
<dbReference type="InterPro" id="IPR049557">
    <property type="entry name" value="Transketolase_CS"/>
</dbReference>
<keyword evidence="9 10" id="KW-0414">Isoprene biosynthesis</keyword>
<evidence type="ECO:0000259" key="11">
    <source>
        <dbReference type="SMART" id="SM00861"/>
    </source>
</evidence>
<dbReference type="PANTHER" id="PTHR43322">
    <property type="entry name" value="1-D-DEOXYXYLULOSE 5-PHOSPHATE SYNTHASE-RELATED"/>
    <property type="match status" value="1"/>
</dbReference>
<keyword evidence="13" id="KW-1185">Reference proteome</keyword>
<dbReference type="EC" id="2.2.1.7" evidence="10"/>
<comment type="cofactor">
    <cofactor evidence="10">
        <name>Mg(2+)</name>
        <dbReference type="ChEBI" id="CHEBI:18420"/>
    </cofactor>
    <text evidence="10">Binds 1 Mg(2+) ion per subunit.</text>
</comment>
<dbReference type="RefSeq" id="WP_319836054.1">
    <property type="nucleotide sequence ID" value="NZ_CP137624.1"/>
</dbReference>
<comment type="pathway">
    <text evidence="1 10">Metabolic intermediate biosynthesis; 1-deoxy-D-xylulose 5-phosphate biosynthesis; 1-deoxy-D-xylulose 5-phosphate from D-glyceraldehyde 3-phosphate and pyruvate: step 1/1.</text>
</comment>
<dbReference type="GO" id="GO:0008661">
    <property type="term" value="F:1-deoxy-D-xylulose-5-phosphate synthase activity"/>
    <property type="evidence" value="ECO:0007669"/>
    <property type="project" value="UniProtKB-EC"/>
</dbReference>
<dbReference type="CDD" id="cd02007">
    <property type="entry name" value="TPP_DXS"/>
    <property type="match status" value="1"/>
</dbReference>
<dbReference type="InterPro" id="IPR009014">
    <property type="entry name" value="Transketo_C/PFOR_II"/>
</dbReference>
<reference evidence="12 13" key="1">
    <citation type="submission" date="2023-09" db="EMBL/GenBank/DDBJ databases">
        <authorList>
            <person name="Page C.A."/>
            <person name="Perez-Diaz I.M."/>
        </authorList>
    </citation>
    <scope>NUCLEOTIDE SEQUENCE [LARGE SCALE GENOMIC DNA]</scope>
    <source>
        <strain evidence="12 13">Ll15</strain>
    </source>
</reference>
<comment type="catalytic activity">
    <reaction evidence="10">
        <text>D-glyceraldehyde 3-phosphate + pyruvate + H(+) = 1-deoxy-D-xylulose 5-phosphate + CO2</text>
        <dbReference type="Rhea" id="RHEA:12605"/>
        <dbReference type="ChEBI" id="CHEBI:15361"/>
        <dbReference type="ChEBI" id="CHEBI:15378"/>
        <dbReference type="ChEBI" id="CHEBI:16526"/>
        <dbReference type="ChEBI" id="CHEBI:57792"/>
        <dbReference type="ChEBI" id="CHEBI:59776"/>
        <dbReference type="EC" id="2.2.1.7"/>
    </reaction>
</comment>
<dbReference type="PROSITE" id="PS00802">
    <property type="entry name" value="TRANSKETOLASE_2"/>
    <property type="match status" value="1"/>
</dbReference>
<dbReference type="NCBIfam" id="TIGR00204">
    <property type="entry name" value="dxs"/>
    <property type="match status" value="1"/>
</dbReference>
<evidence type="ECO:0000256" key="10">
    <source>
        <dbReference type="HAMAP-Rule" id="MF_00315"/>
    </source>
</evidence>
<dbReference type="Gene3D" id="3.40.50.970">
    <property type="match status" value="2"/>
</dbReference>
<feature type="binding site" evidence="10">
    <location>
        <begin position="113"/>
        <end position="115"/>
    </location>
    <ligand>
        <name>thiamine diphosphate</name>
        <dbReference type="ChEBI" id="CHEBI:58937"/>
    </ligand>
</feature>
<feature type="binding site" evidence="10">
    <location>
        <position position="284"/>
    </location>
    <ligand>
        <name>thiamine diphosphate</name>
        <dbReference type="ChEBI" id="CHEBI:58937"/>
    </ligand>
</feature>
<keyword evidence="5 10" id="KW-0479">Metal-binding</keyword>
<gene>
    <name evidence="10 12" type="primary">dxs</name>
    <name evidence="12" type="ORF">R6U77_13690</name>
</gene>
<dbReference type="HAMAP" id="MF_00315">
    <property type="entry name" value="DXP_synth"/>
    <property type="match status" value="1"/>
</dbReference>
<dbReference type="Proteomes" id="UP001322664">
    <property type="component" value="Chromosome"/>
</dbReference>
<protein>
    <recommendedName>
        <fullName evidence="10">1-deoxy-D-xylulose-5-phosphate synthase</fullName>
        <ecNumber evidence="10">2.2.1.7</ecNumber>
    </recommendedName>
    <alternativeName>
        <fullName evidence="10">1-deoxyxylulose-5-phosphate synthase</fullName>
        <shortName evidence="10">DXP synthase</shortName>
        <shortName evidence="10">DXPS</shortName>
    </alternativeName>
</protein>
<comment type="function">
    <text evidence="10">Catalyzes the acyloin condensation reaction between C atoms 2 and 3 of pyruvate and glyceraldehyde 3-phosphate to yield 1-deoxy-D-xylulose-5-phosphate (DXP).</text>
</comment>
<accession>A0ABZ0RUQ4</accession>
<dbReference type="InterPro" id="IPR005475">
    <property type="entry name" value="Transketolase-like_Pyr-bd"/>
</dbReference>
<evidence type="ECO:0000313" key="13">
    <source>
        <dbReference type="Proteomes" id="UP001322664"/>
    </source>
</evidence>
<evidence type="ECO:0000256" key="2">
    <source>
        <dbReference type="ARBA" id="ARBA00011081"/>
    </source>
</evidence>
<evidence type="ECO:0000256" key="9">
    <source>
        <dbReference type="ARBA" id="ARBA00023229"/>
    </source>
</evidence>
<dbReference type="InterPro" id="IPR029061">
    <property type="entry name" value="THDP-binding"/>
</dbReference>
<feature type="binding site" evidence="10">
    <location>
        <begin position="145"/>
        <end position="146"/>
    </location>
    <ligand>
        <name>thiamine diphosphate</name>
        <dbReference type="ChEBI" id="CHEBI:58937"/>
    </ligand>
</feature>
<keyword evidence="6 10" id="KW-0460">Magnesium</keyword>
<feature type="binding site" evidence="10">
    <location>
        <position position="173"/>
    </location>
    <ligand>
        <name>Mg(2+)</name>
        <dbReference type="ChEBI" id="CHEBI:18420"/>
    </ligand>
</feature>
<proteinExistence type="inferred from homology"/>
<dbReference type="Pfam" id="PF02780">
    <property type="entry name" value="Transketolase_C"/>
    <property type="match status" value="1"/>
</dbReference>
<dbReference type="SUPFAM" id="SSF52922">
    <property type="entry name" value="TK C-terminal domain-like"/>
    <property type="match status" value="1"/>
</dbReference>
<evidence type="ECO:0000256" key="4">
    <source>
        <dbReference type="ARBA" id="ARBA00022679"/>
    </source>
</evidence>
<dbReference type="PROSITE" id="PS00801">
    <property type="entry name" value="TRANSKETOLASE_1"/>
    <property type="match status" value="1"/>
</dbReference>
<feature type="binding site" evidence="10">
    <location>
        <position position="72"/>
    </location>
    <ligand>
        <name>thiamine diphosphate</name>
        <dbReference type="ChEBI" id="CHEBI:58937"/>
    </ligand>
</feature>
<name>A0ABZ0RUQ4_9BACI</name>
<sequence>MDLTKITNPSFLKNLNQQQLEALASDIRSFLIEKCSVTGGHIGPNLGVVELTIALHKTFNSPKDKFLWDVGHQAYVHKILTGRAGEFDTLRQFKGLCGFPKRVESEHDEWETGHSSTSLSAAMGMAAARDIKKDKNYVIPIIGDGALTGGMALEALNHIGHEKTNMIVILNDNEMSIAPNVGALHNVLGRLRTAKEYSKAKEELESLMNKIPVVGGKLAQTAEKVKDSLKYLVVSGVFFEELGFKYLGPIDGHDFEALEKTLDYAKKVKGPVLVHVITKKGKGYKPAEDDTVGTWHGTGPYKMETGAFVKSATAGPAWSSLIAQSVHKCMETDERIVAITPAMPVGSKLESIQRDFPERFFDVGIAEQHAATMAAGLATQEMKPFLAIYSTFLQRAYDQVLHDIARPNLNVFIGIDRAGLVGADGETHQGVFDIAFLRHIPNMVLMMPKDENEGQHMVKTALEYNDGPIALRYPRGNGIGVPLDEEMVAIPIGTWEVLREGTDAAILTFGTTIPMAFEAAEALAQQGISVKIVNARFIKPLDTAMLHEFMQENMPILTIEEAVLQGGFGSAVLEFAANHRYSTLIDRIGIPDEFIEHGNVDELLAEIGVTAEEAVQRIEKLIQLKQQESLKTV</sequence>
<comment type="cofactor">
    <cofactor evidence="10">
        <name>thiamine diphosphate</name>
        <dbReference type="ChEBI" id="CHEBI:58937"/>
    </cofactor>
    <text evidence="10">Binds 1 thiamine pyrophosphate per subunit.</text>
</comment>
<evidence type="ECO:0000256" key="6">
    <source>
        <dbReference type="ARBA" id="ARBA00022842"/>
    </source>
</evidence>
<evidence type="ECO:0000256" key="8">
    <source>
        <dbReference type="ARBA" id="ARBA00023052"/>
    </source>
</evidence>
<feature type="binding site" evidence="10">
    <location>
        <position position="173"/>
    </location>
    <ligand>
        <name>thiamine diphosphate</name>
        <dbReference type="ChEBI" id="CHEBI:58937"/>
    </ligand>
</feature>
<evidence type="ECO:0000256" key="5">
    <source>
        <dbReference type="ARBA" id="ARBA00022723"/>
    </source>
</evidence>
<evidence type="ECO:0000313" key="12">
    <source>
        <dbReference type="EMBL" id="WPK10931.1"/>
    </source>
</evidence>
<dbReference type="CDD" id="cd07033">
    <property type="entry name" value="TPP_PYR_DXS_TK_like"/>
    <property type="match status" value="1"/>
</dbReference>
<feature type="domain" description="Transketolase-like pyrimidine-binding" evidence="11">
    <location>
        <begin position="316"/>
        <end position="481"/>
    </location>
</feature>
<dbReference type="InterPro" id="IPR005477">
    <property type="entry name" value="Dxylulose-5-P_synthase"/>
</dbReference>
<feature type="binding site" evidence="10">
    <location>
        <position position="367"/>
    </location>
    <ligand>
        <name>thiamine diphosphate</name>
        <dbReference type="ChEBI" id="CHEBI:58937"/>
    </ligand>
</feature>
<dbReference type="InterPro" id="IPR020826">
    <property type="entry name" value="Transketolase_BS"/>
</dbReference>
<keyword evidence="4 10" id="KW-0808">Transferase</keyword>
<keyword evidence="8 10" id="KW-0786">Thiamine pyrophosphate</keyword>
<dbReference type="Pfam" id="PF13292">
    <property type="entry name" value="DXP_synthase_N"/>
    <property type="match status" value="1"/>
</dbReference>
<evidence type="ECO:0000256" key="1">
    <source>
        <dbReference type="ARBA" id="ARBA00004980"/>
    </source>
</evidence>
<dbReference type="SUPFAM" id="SSF52518">
    <property type="entry name" value="Thiamin diphosphate-binding fold (THDP-binding)"/>
    <property type="match status" value="2"/>
</dbReference>
<evidence type="ECO:0000256" key="7">
    <source>
        <dbReference type="ARBA" id="ARBA00022977"/>
    </source>
</evidence>
<comment type="subunit">
    <text evidence="3 10">Homodimer.</text>
</comment>
<dbReference type="InterPro" id="IPR033248">
    <property type="entry name" value="Transketolase_C"/>
</dbReference>
<feature type="binding site" evidence="10">
    <location>
        <position position="144"/>
    </location>
    <ligand>
        <name>Mg(2+)</name>
        <dbReference type="ChEBI" id="CHEBI:18420"/>
    </ligand>
</feature>
<dbReference type="SMART" id="SM00861">
    <property type="entry name" value="Transket_pyr"/>
    <property type="match status" value="1"/>
</dbReference>
<evidence type="ECO:0000256" key="3">
    <source>
        <dbReference type="ARBA" id="ARBA00011738"/>
    </source>
</evidence>
<dbReference type="NCBIfam" id="NF003933">
    <property type="entry name" value="PRK05444.2-2"/>
    <property type="match status" value="1"/>
</dbReference>
<dbReference type="Gene3D" id="3.40.50.920">
    <property type="match status" value="1"/>
</dbReference>
<dbReference type="PANTHER" id="PTHR43322:SF5">
    <property type="entry name" value="1-DEOXY-D-XYLULOSE-5-PHOSPHATE SYNTHASE, CHLOROPLASTIC"/>
    <property type="match status" value="1"/>
</dbReference>
<comment type="similarity">
    <text evidence="2 10">Belongs to the transketolase family. DXPS subfamily.</text>
</comment>
<organism evidence="12 13">
    <name type="scientific">Lysinibacillus louembei</name>
    <dbReference type="NCBI Taxonomy" id="1470088"/>
    <lineage>
        <taxon>Bacteria</taxon>
        <taxon>Bacillati</taxon>
        <taxon>Bacillota</taxon>
        <taxon>Bacilli</taxon>
        <taxon>Bacillales</taxon>
        <taxon>Bacillaceae</taxon>
        <taxon>Lysinibacillus</taxon>
    </lineage>
</organism>
<dbReference type="EMBL" id="CP137624">
    <property type="protein sequence ID" value="WPK10931.1"/>
    <property type="molecule type" value="Genomic_DNA"/>
</dbReference>
<keyword evidence="7 10" id="KW-0784">Thiamine biosynthesis</keyword>